<name>A0A9E7JRM8_9LILI</name>
<gene>
    <name evidence="8" type="ORF">MUK42_27281</name>
</gene>
<evidence type="ECO:0000313" key="9">
    <source>
        <dbReference type="Proteomes" id="UP001055439"/>
    </source>
</evidence>
<evidence type="ECO:0000256" key="5">
    <source>
        <dbReference type="PROSITE-ProRule" id="PRU00723"/>
    </source>
</evidence>
<evidence type="ECO:0000256" key="3">
    <source>
        <dbReference type="ARBA" id="ARBA00022771"/>
    </source>
</evidence>
<dbReference type="SMART" id="SM00356">
    <property type="entry name" value="ZnF_C3H1"/>
    <property type="match status" value="1"/>
</dbReference>
<dbReference type="InterPro" id="IPR045877">
    <property type="entry name" value="ZFP36-like"/>
</dbReference>
<evidence type="ECO:0000256" key="1">
    <source>
        <dbReference type="ARBA" id="ARBA00022723"/>
    </source>
</evidence>
<keyword evidence="4 5" id="KW-0862">Zinc</keyword>
<dbReference type="InterPro" id="IPR036855">
    <property type="entry name" value="Znf_CCCH_sf"/>
</dbReference>
<evidence type="ECO:0000256" key="6">
    <source>
        <dbReference type="SAM" id="MobiDB-lite"/>
    </source>
</evidence>
<feature type="non-terminal residue" evidence="8">
    <location>
        <position position="412"/>
    </location>
</feature>
<dbReference type="Pfam" id="PF00642">
    <property type="entry name" value="zf-CCCH"/>
    <property type="match status" value="1"/>
</dbReference>
<keyword evidence="1 5" id="KW-0479">Metal-binding</keyword>
<dbReference type="Proteomes" id="UP001055439">
    <property type="component" value="Chromosome 2"/>
</dbReference>
<feature type="domain" description="C3H1-type" evidence="7">
    <location>
        <begin position="178"/>
        <end position="206"/>
    </location>
</feature>
<evidence type="ECO:0000313" key="8">
    <source>
        <dbReference type="EMBL" id="URD90196.1"/>
    </source>
</evidence>
<evidence type="ECO:0000259" key="7">
    <source>
        <dbReference type="PROSITE" id="PS50103"/>
    </source>
</evidence>
<dbReference type="PANTHER" id="PTHR12547">
    <property type="entry name" value="CCCH ZINC FINGER/TIS11-RELATED"/>
    <property type="match status" value="1"/>
</dbReference>
<dbReference type="EMBL" id="CP097504">
    <property type="protein sequence ID" value="URD90196.1"/>
    <property type="molecule type" value="Genomic_DNA"/>
</dbReference>
<dbReference type="FunFam" id="4.10.1000.10:FF:000001">
    <property type="entry name" value="zinc finger CCCH domain-containing protein 15-like"/>
    <property type="match status" value="1"/>
</dbReference>
<feature type="zinc finger region" description="C3H1-type" evidence="5">
    <location>
        <begin position="178"/>
        <end position="206"/>
    </location>
</feature>
<dbReference type="OrthoDB" id="782978at2759"/>
<feature type="compositionally biased region" description="Polar residues" evidence="6">
    <location>
        <begin position="308"/>
        <end position="323"/>
    </location>
</feature>
<feature type="region of interest" description="Disordered" evidence="6">
    <location>
        <begin position="288"/>
        <end position="324"/>
    </location>
</feature>
<evidence type="ECO:0000256" key="2">
    <source>
        <dbReference type="ARBA" id="ARBA00022737"/>
    </source>
</evidence>
<dbReference type="InterPro" id="IPR000571">
    <property type="entry name" value="Znf_CCCH"/>
</dbReference>
<protein>
    <recommendedName>
        <fullName evidence="7">C3H1-type domain-containing protein</fullName>
    </recommendedName>
</protein>
<feature type="compositionally biased region" description="Low complexity" evidence="6">
    <location>
        <begin position="288"/>
        <end position="304"/>
    </location>
</feature>
<evidence type="ECO:0000256" key="4">
    <source>
        <dbReference type="ARBA" id="ARBA00022833"/>
    </source>
</evidence>
<sequence>MESHRVGGWESSGGDRTVSIDASASWNELSSIRRRRLSSPSPSAFLTPAFDACATATLSSSGIGGGADSSLDLDPSLLRYTRFQPYLSPSDTSDLRSTSTRRRLQCLLQLRSSLNSFPSSSVEGGCCSVSPLSPIDSLPPGRSLPVHMTPLTMEVGEDVVVMDGVLVSDAETTSRRSLHRTEACRAWDENGICRYGSKCQFAHGKEELRGARRYVKQASEVPATRSGRSRTRTQFGSLVPSAAASSYAVYDAAAGVTTRNVAPSAAMNNQLTSDADYQRLIIPAPNQASPAASAGAMAAPSTAEADCKQQTTPLSSPQSTEPSFQWPMTEAEDDQISRILSGPSQRRRLPVFTQFCPDKAEKEHSSTWCHPCDQERHGTAKGVEEETLQWVVVECSNRVRNNQAVMLGVNMT</sequence>
<reference evidence="8" key="1">
    <citation type="submission" date="2022-05" db="EMBL/GenBank/DDBJ databases">
        <title>The Musa troglodytarum L. genome provides insights into the mechanism of non-climacteric behaviour and enrichment of carotenoids.</title>
        <authorList>
            <person name="Wang J."/>
        </authorList>
    </citation>
    <scope>NUCLEOTIDE SEQUENCE</scope>
    <source>
        <tissue evidence="8">Leaf</tissue>
    </source>
</reference>
<dbReference type="PROSITE" id="PS50103">
    <property type="entry name" value="ZF_C3H1"/>
    <property type="match status" value="1"/>
</dbReference>
<dbReference type="AlphaFoldDB" id="A0A9E7JRM8"/>
<keyword evidence="2" id="KW-0677">Repeat</keyword>
<dbReference type="SUPFAM" id="SSF90229">
    <property type="entry name" value="CCCH zinc finger"/>
    <property type="match status" value="1"/>
</dbReference>
<dbReference type="Gene3D" id="4.10.1000.10">
    <property type="entry name" value="Zinc finger, CCCH-type"/>
    <property type="match status" value="1"/>
</dbReference>
<proteinExistence type="predicted"/>
<keyword evidence="3 5" id="KW-0863">Zinc-finger</keyword>
<accession>A0A9E7JRM8</accession>
<dbReference type="GO" id="GO:0003729">
    <property type="term" value="F:mRNA binding"/>
    <property type="evidence" value="ECO:0007669"/>
    <property type="project" value="InterPro"/>
</dbReference>
<dbReference type="PANTHER" id="PTHR12547:SF18">
    <property type="entry name" value="PROTEIN TIS11"/>
    <property type="match status" value="1"/>
</dbReference>
<keyword evidence="9" id="KW-1185">Reference proteome</keyword>
<organism evidence="8 9">
    <name type="scientific">Musa troglodytarum</name>
    <name type="common">fe'i banana</name>
    <dbReference type="NCBI Taxonomy" id="320322"/>
    <lineage>
        <taxon>Eukaryota</taxon>
        <taxon>Viridiplantae</taxon>
        <taxon>Streptophyta</taxon>
        <taxon>Embryophyta</taxon>
        <taxon>Tracheophyta</taxon>
        <taxon>Spermatophyta</taxon>
        <taxon>Magnoliopsida</taxon>
        <taxon>Liliopsida</taxon>
        <taxon>Zingiberales</taxon>
        <taxon>Musaceae</taxon>
        <taxon>Musa</taxon>
    </lineage>
</organism>
<dbReference type="GO" id="GO:0008270">
    <property type="term" value="F:zinc ion binding"/>
    <property type="evidence" value="ECO:0007669"/>
    <property type="project" value="UniProtKB-KW"/>
</dbReference>